<protein>
    <submittedName>
        <fullName evidence="2">Uncharacterized protein</fullName>
    </submittedName>
</protein>
<evidence type="ECO:0000313" key="2">
    <source>
        <dbReference type="EMBL" id="MBO0512388.1"/>
    </source>
</evidence>
<organism evidence="2 3">
    <name type="scientific">Streptomyces beijiangensis</name>
    <dbReference type="NCBI Taxonomy" id="163361"/>
    <lineage>
        <taxon>Bacteria</taxon>
        <taxon>Bacillati</taxon>
        <taxon>Actinomycetota</taxon>
        <taxon>Actinomycetes</taxon>
        <taxon>Kitasatosporales</taxon>
        <taxon>Streptomycetaceae</taxon>
        <taxon>Streptomyces</taxon>
    </lineage>
</organism>
<dbReference type="Proteomes" id="UP000664167">
    <property type="component" value="Unassembled WGS sequence"/>
</dbReference>
<evidence type="ECO:0000313" key="3">
    <source>
        <dbReference type="Proteomes" id="UP000664167"/>
    </source>
</evidence>
<reference evidence="2" key="1">
    <citation type="submission" date="2021-03" db="EMBL/GenBank/DDBJ databases">
        <title>Streptomyces poriferae sp. nov., a novel marine sponge-derived Actinobacteria species with anti-MRSA activity.</title>
        <authorList>
            <person name="Sandoval-Powers M."/>
            <person name="Kralova S."/>
            <person name="Nguyen G.-S."/>
            <person name="Fawwal D."/>
            <person name="Degnes K."/>
            <person name="Klinkenberg G."/>
            <person name="Sletta H."/>
            <person name="Wentzel A."/>
            <person name="Liles M.R."/>
        </authorList>
    </citation>
    <scope>NUCLEOTIDE SEQUENCE</scope>
    <source>
        <strain evidence="2">DSM 41794</strain>
    </source>
</reference>
<gene>
    <name evidence="2" type="ORF">J0695_11285</name>
</gene>
<feature type="region of interest" description="Disordered" evidence="1">
    <location>
        <begin position="25"/>
        <end position="87"/>
    </location>
</feature>
<sequence length="263" mass="28481">MTKATTKRDDLPEDDGVLDAFAAAANAALTPRRRTRQGAATTKTTEPTTVVTTPPVGEPDPASVAEAPAPAPATSVPGPAGESRPAAHDNMPAAIVAPLQRREAAHTGPLQIPDLGPLGAEPTQCVIMVGAEVRKRFEYYQASQRQETGHEPTNAVVVRRAVLHCKKHDRFAQLHEALRHQRQVSLGEDDDPDGLFADVPTRRVERGRIKDTVQQSFRPSRQELGVIDAIVRTWTFPTRSDFLNAALDDFLPSLTTGKVRGGR</sequence>
<dbReference type="EMBL" id="JAFLRJ010000098">
    <property type="protein sequence ID" value="MBO0512388.1"/>
    <property type="molecule type" value="Genomic_DNA"/>
</dbReference>
<accession>A0A939JFH2</accession>
<dbReference type="AlphaFoldDB" id="A0A939JFH2"/>
<keyword evidence="3" id="KW-1185">Reference proteome</keyword>
<comment type="caution">
    <text evidence="2">The sequence shown here is derived from an EMBL/GenBank/DDBJ whole genome shotgun (WGS) entry which is preliminary data.</text>
</comment>
<evidence type="ECO:0000256" key="1">
    <source>
        <dbReference type="SAM" id="MobiDB-lite"/>
    </source>
</evidence>
<feature type="compositionally biased region" description="Low complexity" evidence="1">
    <location>
        <begin position="41"/>
        <end position="81"/>
    </location>
</feature>
<proteinExistence type="predicted"/>
<dbReference type="RefSeq" id="WP_206961780.1">
    <property type="nucleotide sequence ID" value="NZ_BAAAJJ010000017.1"/>
</dbReference>
<name>A0A939JFH2_9ACTN</name>